<evidence type="ECO:0000256" key="5">
    <source>
        <dbReference type="ARBA" id="ARBA00022771"/>
    </source>
</evidence>
<feature type="transmembrane region" description="Helical" evidence="9">
    <location>
        <begin position="440"/>
        <end position="459"/>
    </location>
</feature>
<feature type="transmembrane region" description="Helical" evidence="9">
    <location>
        <begin position="413"/>
        <end position="434"/>
    </location>
</feature>
<dbReference type="Pfam" id="PF26200">
    <property type="entry name" value="Rcat_RNF216"/>
    <property type="match status" value="1"/>
</dbReference>
<evidence type="ECO:0000259" key="10">
    <source>
        <dbReference type="PROSITE" id="PS51873"/>
    </source>
</evidence>
<feature type="region of interest" description="Disordered" evidence="8">
    <location>
        <begin position="102"/>
        <end position="131"/>
    </location>
</feature>
<dbReference type="InterPro" id="IPR047546">
    <property type="entry name" value="Rcat_RBR_RNF216"/>
</dbReference>
<accession>A0AAV9JTC8</accession>
<keyword evidence="7" id="KW-0862">Zinc</keyword>
<keyword evidence="9" id="KW-0472">Membrane</keyword>
<evidence type="ECO:0000256" key="1">
    <source>
        <dbReference type="ARBA" id="ARBA00004906"/>
    </source>
</evidence>
<proteinExistence type="predicted"/>
<evidence type="ECO:0000256" key="3">
    <source>
        <dbReference type="ARBA" id="ARBA00022723"/>
    </source>
</evidence>
<dbReference type="CDD" id="cd16630">
    <property type="entry name" value="RING-HC_RBR_RNF216"/>
    <property type="match status" value="1"/>
</dbReference>
<keyword evidence="12" id="KW-1185">Reference proteome</keyword>
<dbReference type="Proteomes" id="UP001324427">
    <property type="component" value="Unassembled WGS sequence"/>
</dbReference>
<dbReference type="PANTHER" id="PTHR22770:SF42">
    <property type="entry name" value="FINGER PROTEIN (ZIN), PUTATIVE (AFU_ORTHOLOGUE AFUA_4G03910)-RELATED"/>
    <property type="match status" value="1"/>
</dbReference>
<reference evidence="11 12" key="1">
    <citation type="submission" date="2021-11" db="EMBL/GenBank/DDBJ databases">
        <title>Black yeast isolated from Biological Soil Crust.</title>
        <authorList>
            <person name="Kurbessoian T."/>
        </authorList>
    </citation>
    <scope>NUCLEOTIDE SEQUENCE [LARGE SCALE GENOMIC DNA]</scope>
    <source>
        <strain evidence="11 12">CCFEE 5522</strain>
    </source>
</reference>
<keyword evidence="4" id="KW-0677">Repeat</keyword>
<name>A0AAV9JTC8_9PEZI</name>
<evidence type="ECO:0000313" key="11">
    <source>
        <dbReference type="EMBL" id="KAK4548257.1"/>
    </source>
</evidence>
<dbReference type="InterPro" id="IPR051628">
    <property type="entry name" value="LUBAC_E3_Ligases"/>
</dbReference>
<keyword evidence="9" id="KW-0812">Transmembrane</keyword>
<evidence type="ECO:0000256" key="2">
    <source>
        <dbReference type="ARBA" id="ARBA00022679"/>
    </source>
</evidence>
<dbReference type="GO" id="GO:0008270">
    <property type="term" value="F:zinc ion binding"/>
    <property type="evidence" value="ECO:0007669"/>
    <property type="project" value="UniProtKB-KW"/>
</dbReference>
<keyword evidence="2" id="KW-0808">Transferase</keyword>
<evidence type="ECO:0000256" key="7">
    <source>
        <dbReference type="ARBA" id="ARBA00022833"/>
    </source>
</evidence>
<dbReference type="InterPro" id="IPR044066">
    <property type="entry name" value="TRIAD_supradom"/>
</dbReference>
<dbReference type="SUPFAM" id="SSF57850">
    <property type="entry name" value="RING/U-box"/>
    <property type="match status" value="1"/>
</dbReference>
<comment type="pathway">
    <text evidence="1">Protein modification; protein ubiquitination.</text>
</comment>
<comment type="caution">
    <text evidence="11">The sequence shown here is derived from an EMBL/GenBank/DDBJ whole genome shotgun (WGS) entry which is preliminary data.</text>
</comment>
<evidence type="ECO:0000256" key="4">
    <source>
        <dbReference type="ARBA" id="ARBA00022737"/>
    </source>
</evidence>
<sequence length="644" mass="72887">MDLVPLPKGRFWRSKSDFRLLRTAAAGENITPLYDPRLPHQCDVEPDLRDLNASLAALIEVFPNIEPEVFREMLLSISKESRVEVVTEHLLKKDAKWVRGRYRTGRRDRQPSTKSSGEQLGNAPTLAPEDGFRSEGYRKAVKQVLYEEFKNLSHSAIKAVMAEQNYSYTLSRPVLQQLATKSWRFTLANLWGKRSTSQTAGEHPNIVWRVEEPYEKIAVPGVRRTGNPQLDHELWKLFVEPVLITQRHERLAADHAYARALNEAEAEDAGALFDCECCYGSVTFEQIVTCDDACHQLCFDCVRRTVKEALYGQGWARTVDLERSTVRCFAPANEECQSCIPADRVRHALSPGDGNDETWQELQARMTSETLTKSRLRLQRCPFCDYAEADEVPTTKLKDWKGIWLHFATRSPVAVQIMVLSMLALALVFTVPIFLLASVLWIVAHILPPVGAVFHASWARVCRSRQGLKFQCRNPICSKMSCARCAALWRDPHTCFETEKTSLRTAIESSATAAIKRTCPRCLLSFVKSSGCNKLVCNCGYTMCYICRNEITSKEGYSHFCQHFRASGGRCSECERCDLYGDEDEEAAIRRAADMAEKDWRAREGAKEGHDMAAQLMVEALVGQARHGSWQDVWLDAIMDAVIE</sequence>
<keyword evidence="9" id="KW-1133">Transmembrane helix</keyword>
<evidence type="ECO:0000256" key="9">
    <source>
        <dbReference type="SAM" id="Phobius"/>
    </source>
</evidence>
<dbReference type="Pfam" id="PF26112">
    <property type="entry name" value="UBA_RNF216"/>
    <property type="match status" value="1"/>
</dbReference>
<gene>
    <name evidence="11" type="ORF">LTR36_010127</name>
</gene>
<dbReference type="PANTHER" id="PTHR22770">
    <property type="entry name" value="UBIQUITIN CONJUGATING ENZYME 7 INTERACTING PROTEIN-RELATED"/>
    <property type="match status" value="1"/>
</dbReference>
<dbReference type="InterPro" id="IPR058758">
    <property type="entry name" value="UBA_RNF216"/>
</dbReference>
<evidence type="ECO:0000256" key="8">
    <source>
        <dbReference type="SAM" id="MobiDB-lite"/>
    </source>
</evidence>
<protein>
    <recommendedName>
        <fullName evidence="10">RING-type domain-containing protein</fullName>
    </recommendedName>
</protein>
<keyword evidence="6" id="KW-0833">Ubl conjugation pathway</keyword>
<organism evidence="11 12">
    <name type="scientific">Oleoguttula mirabilis</name>
    <dbReference type="NCBI Taxonomy" id="1507867"/>
    <lineage>
        <taxon>Eukaryota</taxon>
        <taxon>Fungi</taxon>
        <taxon>Dikarya</taxon>
        <taxon>Ascomycota</taxon>
        <taxon>Pezizomycotina</taxon>
        <taxon>Dothideomycetes</taxon>
        <taxon>Dothideomycetidae</taxon>
        <taxon>Mycosphaerellales</taxon>
        <taxon>Teratosphaeriaceae</taxon>
        <taxon>Oleoguttula</taxon>
    </lineage>
</organism>
<dbReference type="EMBL" id="JAVFHQ010000008">
    <property type="protein sequence ID" value="KAK4548257.1"/>
    <property type="molecule type" value="Genomic_DNA"/>
</dbReference>
<dbReference type="AlphaFoldDB" id="A0AAV9JTC8"/>
<evidence type="ECO:0000256" key="6">
    <source>
        <dbReference type="ARBA" id="ARBA00022786"/>
    </source>
</evidence>
<feature type="domain" description="RING-type" evidence="10">
    <location>
        <begin position="271"/>
        <end position="575"/>
    </location>
</feature>
<dbReference type="PROSITE" id="PS51873">
    <property type="entry name" value="TRIAD"/>
    <property type="match status" value="1"/>
</dbReference>
<dbReference type="CDD" id="cd20353">
    <property type="entry name" value="Rcat_RBR_RNF216"/>
    <property type="match status" value="1"/>
</dbReference>
<keyword evidence="5" id="KW-0863">Zinc-finger</keyword>
<keyword evidence="3" id="KW-0479">Metal-binding</keyword>
<dbReference type="InterPro" id="IPR047544">
    <property type="entry name" value="RING-HC_RBR_RNF216"/>
</dbReference>
<evidence type="ECO:0000313" key="12">
    <source>
        <dbReference type="Proteomes" id="UP001324427"/>
    </source>
</evidence>
<dbReference type="Gene3D" id="1.20.120.1750">
    <property type="match status" value="1"/>
</dbReference>
<dbReference type="GO" id="GO:0016740">
    <property type="term" value="F:transferase activity"/>
    <property type="evidence" value="ECO:0007669"/>
    <property type="project" value="UniProtKB-KW"/>
</dbReference>
<dbReference type="Pfam" id="PF26191">
    <property type="entry name" value="RING-HC_RBR_RNF216"/>
    <property type="match status" value="1"/>
</dbReference>